<evidence type="ECO:0000256" key="7">
    <source>
        <dbReference type="ARBA" id="ARBA00022982"/>
    </source>
</evidence>
<evidence type="ECO:0000256" key="10">
    <source>
        <dbReference type="HAMAP-Rule" id="MF_00462"/>
    </source>
</evidence>
<dbReference type="AlphaFoldDB" id="A0A1I6QT83"/>
<keyword evidence="12" id="KW-1185">Reference proteome</keyword>
<evidence type="ECO:0000256" key="2">
    <source>
        <dbReference type="ARBA" id="ARBA00022553"/>
    </source>
</evidence>
<evidence type="ECO:0000256" key="8">
    <source>
        <dbReference type="ARBA" id="ARBA00022989"/>
    </source>
</evidence>
<comment type="caution">
    <text evidence="10">Lacks conserved residue(s) required for the propagation of feature annotation.</text>
</comment>
<accession>A0A1I6QT83</accession>
<evidence type="ECO:0000256" key="3">
    <source>
        <dbReference type="ARBA" id="ARBA00022630"/>
    </source>
</evidence>
<reference evidence="12" key="1">
    <citation type="submission" date="2016-10" db="EMBL/GenBank/DDBJ databases">
        <authorList>
            <person name="Varghese N."/>
            <person name="Submissions S."/>
        </authorList>
    </citation>
    <scope>NUCLEOTIDE SEQUENCE [LARGE SCALE GENOMIC DNA]</scope>
    <source>
        <strain evidence="12">DSM 26894</strain>
    </source>
</reference>
<keyword evidence="4 10" id="KW-0288">FMN</keyword>
<evidence type="ECO:0000256" key="5">
    <source>
        <dbReference type="ARBA" id="ARBA00022692"/>
    </source>
</evidence>
<comment type="subcellular location">
    <subcellularLocation>
        <location evidence="10">Cell inner membrane</location>
        <topology evidence="10">Multi-pass membrane protein</topology>
    </subcellularLocation>
</comment>
<feature type="transmembrane region" description="Helical" evidence="10">
    <location>
        <begin position="294"/>
        <end position="312"/>
    </location>
</feature>
<dbReference type="InterPro" id="IPR004338">
    <property type="entry name" value="NqrB/RnfD"/>
</dbReference>
<dbReference type="OrthoDB" id="9776359at2"/>
<feature type="transmembrane region" description="Helical" evidence="10">
    <location>
        <begin position="236"/>
        <end position="256"/>
    </location>
</feature>
<proteinExistence type="inferred from homology"/>
<evidence type="ECO:0000256" key="6">
    <source>
        <dbReference type="ARBA" id="ARBA00022967"/>
    </source>
</evidence>
<dbReference type="GO" id="GO:0005886">
    <property type="term" value="C:plasma membrane"/>
    <property type="evidence" value="ECO:0007669"/>
    <property type="project" value="UniProtKB-SubCell"/>
</dbReference>
<keyword evidence="6 10" id="KW-1278">Translocase</keyword>
<dbReference type="EC" id="7.-.-.-" evidence="10"/>
<feature type="transmembrane region" description="Helical" evidence="10">
    <location>
        <begin position="205"/>
        <end position="229"/>
    </location>
</feature>
<dbReference type="PANTHER" id="PTHR30578:SF0">
    <property type="entry name" value="ION-TRANSLOCATING OXIDOREDUCTASE COMPLEX SUBUNIT D"/>
    <property type="match status" value="1"/>
</dbReference>
<keyword evidence="1 10" id="KW-0813">Transport</keyword>
<keyword evidence="10" id="KW-1003">Cell membrane</keyword>
<dbReference type="PANTHER" id="PTHR30578">
    <property type="entry name" value="ELECTRON TRANSPORT COMPLEX PROTEIN RNFD"/>
    <property type="match status" value="1"/>
</dbReference>
<keyword evidence="5 10" id="KW-0812">Transmembrane</keyword>
<evidence type="ECO:0000256" key="4">
    <source>
        <dbReference type="ARBA" id="ARBA00022643"/>
    </source>
</evidence>
<keyword evidence="2 10" id="KW-0597">Phosphoprotein</keyword>
<dbReference type="HAMAP" id="MF_00462">
    <property type="entry name" value="RsxD_RnfD"/>
    <property type="match status" value="1"/>
</dbReference>
<dbReference type="GO" id="GO:0022900">
    <property type="term" value="P:electron transport chain"/>
    <property type="evidence" value="ECO:0007669"/>
    <property type="project" value="UniProtKB-UniRule"/>
</dbReference>
<feature type="transmembrane region" description="Helical" evidence="10">
    <location>
        <begin position="318"/>
        <end position="336"/>
    </location>
</feature>
<comment type="function">
    <text evidence="10">Part of a membrane-bound complex that couples electron transfer with translocation of ions across the membrane.</text>
</comment>
<feature type="transmembrane region" description="Helical" evidence="10">
    <location>
        <begin position="262"/>
        <end position="282"/>
    </location>
</feature>
<name>A0A1I6QT83_9RHOB</name>
<keyword evidence="9 10" id="KW-0472">Membrane</keyword>
<evidence type="ECO:0000313" key="11">
    <source>
        <dbReference type="EMBL" id="SFS55629.1"/>
    </source>
</evidence>
<evidence type="ECO:0000256" key="9">
    <source>
        <dbReference type="ARBA" id="ARBA00023136"/>
    </source>
</evidence>
<organism evidence="11 12">
    <name type="scientific">Alloyangia pacifica</name>
    <dbReference type="NCBI Taxonomy" id="311180"/>
    <lineage>
        <taxon>Bacteria</taxon>
        <taxon>Pseudomonadati</taxon>
        <taxon>Pseudomonadota</taxon>
        <taxon>Alphaproteobacteria</taxon>
        <taxon>Rhodobacterales</taxon>
        <taxon>Roseobacteraceae</taxon>
        <taxon>Alloyangia</taxon>
    </lineage>
</organism>
<comment type="subunit">
    <text evidence="10">The complex is composed of six subunits: RnfA, RnfB, RnfC, RnfD, RnfE and RnfG.</text>
</comment>
<keyword evidence="3 10" id="KW-0285">Flavoprotein</keyword>
<dbReference type="RefSeq" id="WP_092419722.1">
    <property type="nucleotide sequence ID" value="NZ_FNCL01000001.1"/>
</dbReference>
<comment type="cofactor">
    <cofactor evidence="10">
        <name>FMN</name>
        <dbReference type="ChEBI" id="CHEBI:58210"/>
    </cofactor>
</comment>
<feature type="transmembrane region" description="Helical" evidence="10">
    <location>
        <begin position="96"/>
        <end position="114"/>
    </location>
</feature>
<feature type="transmembrane region" description="Helical" evidence="10">
    <location>
        <begin position="126"/>
        <end position="145"/>
    </location>
</feature>
<dbReference type="InterPro" id="IPR011303">
    <property type="entry name" value="RnfD_bac"/>
</dbReference>
<dbReference type="Pfam" id="PF03116">
    <property type="entry name" value="NQR2_RnfD_RnfE"/>
    <property type="match status" value="1"/>
</dbReference>
<comment type="similarity">
    <text evidence="10">Belongs to the NqrB/RnfD family.</text>
</comment>
<dbReference type="NCBIfam" id="TIGR01946">
    <property type="entry name" value="rnfD"/>
    <property type="match status" value="1"/>
</dbReference>
<dbReference type="EMBL" id="FOZW01000002">
    <property type="protein sequence ID" value="SFS55629.1"/>
    <property type="molecule type" value="Genomic_DNA"/>
</dbReference>
<feature type="transmembrane region" description="Helical" evidence="10">
    <location>
        <begin position="21"/>
        <end position="38"/>
    </location>
</feature>
<keyword evidence="8 10" id="KW-1133">Transmembrane helix</keyword>
<dbReference type="Proteomes" id="UP000199392">
    <property type="component" value="Unassembled WGS sequence"/>
</dbReference>
<feature type="transmembrane region" description="Helical" evidence="10">
    <location>
        <begin position="44"/>
        <end position="66"/>
    </location>
</feature>
<keyword evidence="10" id="KW-0997">Cell inner membrane</keyword>
<evidence type="ECO:0000256" key="1">
    <source>
        <dbReference type="ARBA" id="ARBA00022448"/>
    </source>
</evidence>
<gene>
    <name evidence="10" type="primary">rnfD</name>
    <name evidence="11" type="ORF">SAMN04488050_102314</name>
</gene>
<protein>
    <recommendedName>
        <fullName evidence="10">Ion-translocating oxidoreductase complex subunit D</fullName>
        <ecNumber evidence="10">7.-.-.-</ecNumber>
    </recommendedName>
    <alternativeName>
        <fullName evidence="10">Rnf electron transport complex subunit D</fullName>
    </alternativeName>
</protein>
<dbReference type="GO" id="GO:0055085">
    <property type="term" value="P:transmembrane transport"/>
    <property type="evidence" value="ECO:0007669"/>
    <property type="project" value="InterPro"/>
</dbReference>
<keyword evidence="7 10" id="KW-0249">Electron transport</keyword>
<dbReference type="STRING" id="311180.SAMN04488050_102314"/>
<evidence type="ECO:0000313" key="12">
    <source>
        <dbReference type="Proteomes" id="UP000199392"/>
    </source>
</evidence>
<sequence length="360" mass="37802">MKLPQVASGPHFHSMFNVPRTMVAVMVCLAPATGFGLYQFGWPAVLLFAVTLAAALIFEVLSLIVAGRPVLPFATDGSALLTGWLVAMTLPPWAPWWVGVLGAFVAIVIGKQVFGGLGQNLFNPAMVARAMLLIALPVPMTQWVAPMGLKDGPGISEALRITFGGGPGYDAMSSASVLGHVQSQLDAGRPMPEILSSMASLHDQFFGLMAGSLGETSALLLLIGGLCLVSLRIIQIVTPLAVLGSIFLLSGAAWLIDPEHFVPPLFHLASGATMLCAFFIATDYVTAPVTTAGRAIYGAGIGALIWVIRVWGSFPEGVAFAVLLMNAVTPLIDTYVRPRIFGRTRSGKPLPLAASAGEKP</sequence>